<dbReference type="SUPFAM" id="SSF51735">
    <property type="entry name" value="NAD(P)-binding Rossmann-fold domains"/>
    <property type="match status" value="1"/>
</dbReference>
<evidence type="ECO:0000256" key="4">
    <source>
        <dbReference type="RuleBase" id="RU003719"/>
    </source>
</evidence>
<keyword evidence="3" id="KW-0520">NAD</keyword>
<accession>A0A8J3US39</accession>
<dbReference type="InterPro" id="IPR036291">
    <property type="entry name" value="NAD(P)-bd_dom_sf"/>
</dbReference>
<evidence type="ECO:0000313" key="7">
    <source>
        <dbReference type="EMBL" id="GII43590.1"/>
    </source>
</evidence>
<keyword evidence="8" id="KW-1185">Reference proteome</keyword>
<gene>
    <name evidence="7" type="ORF">Psi02_00140</name>
</gene>
<dbReference type="InterPro" id="IPR006139">
    <property type="entry name" value="D-isomer_2_OHA_DH_cat_dom"/>
</dbReference>
<evidence type="ECO:0000313" key="8">
    <source>
        <dbReference type="Proteomes" id="UP000644610"/>
    </source>
</evidence>
<evidence type="ECO:0000256" key="3">
    <source>
        <dbReference type="ARBA" id="ARBA00023027"/>
    </source>
</evidence>
<evidence type="ECO:0000259" key="6">
    <source>
        <dbReference type="Pfam" id="PF02826"/>
    </source>
</evidence>
<dbReference type="Pfam" id="PF02826">
    <property type="entry name" value="2-Hacid_dh_C"/>
    <property type="match status" value="1"/>
</dbReference>
<reference evidence="7" key="1">
    <citation type="submission" date="2021-01" db="EMBL/GenBank/DDBJ databases">
        <title>Whole genome shotgun sequence of Planotetraspora silvatica NBRC 100141.</title>
        <authorList>
            <person name="Komaki H."/>
            <person name="Tamura T."/>
        </authorList>
    </citation>
    <scope>NUCLEOTIDE SEQUENCE</scope>
    <source>
        <strain evidence="7">NBRC 100141</strain>
    </source>
</reference>
<dbReference type="InterPro" id="IPR006140">
    <property type="entry name" value="D-isomer_DH_NAD-bd"/>
</dbReference>
<protein>
    <submittedName>
        <fullName evidence="7">Dehydrogenase</fullName>
    </submittedName>
</protein>
<dbReference type="AlphaFoldDB" id="A0A8J3US39"/>
<dbReference type="Pfam" id="PF00389">
    <property type="entry name" value="2-Hacid_dh"/>
    <property type="match status" value="1"/>
</dbReference>
<feature type="domain" description="D-isomer specific 2-hydroxyacid dehydrogenase catalytic" evidence="5">
    <location>
        <begin position="3"/>
        <end position="301"/>
    </location>
</feature>
<dbReference type="RefSeq" id="WP_203970562.1">
    <property type="nucleotide sequence ID" value="NZ_BAAAKY010000005.1"/>
</dbReference>
<proteinExistence type="inferred from homology"/>
<evidence type="ECO:0000256" key="1">
    <source>
        <dbReference type="ARBA" id="ARBA00005854"/>
    </source>
</evidence>
<dbReference type="PANTHER" id="PTHR43333">
    <property type="entry name" value="2-HACID_DH_C DOMAIN-CONTAINING PROTEIN"/>
    <property type="match status" value="1"/>
</dbReference>
<dbReference type="InterPro" id="IPR029753">
    <property type="entry name" value="D-isomer_DH_CS"/>
</dbReference>
<feature type="domain" description="D-isomer specific 2-hydroxyacid dehydrogenase NAD-binding" evidence="6">
    <location>
        <begin position="107"/>
        <end position="271"/>
    </location>
</feature>
<evidence type="ECO:0000256" key="2">
    <source>
        <dbReference type="ARBA" id="ARBA00023002"/>
    </source>
</evidence>
<dbReference type="EMBL" id="BOOQ01000001">
    <property type="protein sequence ID" value="GII43590.1"/>
    <property type="molecule type" value="Genomic_DNA"/>
</dbReference>
<dbReference type="PANTHER" id="PTHR43333:SF1">
    <property type="entry name" value="D-ISOMER SPECIFIC 2-HYDROXYACID DEHYDROGENASE NAD-BINDING DOMAIN-CONTAINING PROTEIN"/>
    <property type="match status" value="1"/>
</dbReference>
<dbReference type="Gene3D" id="3.40.50.720">
    <property type="entry name" value="NAD(P)-binding Rossmann-like Domain"/>
    <property type="match status" value="2"/>
</dbReference>
<dbReference type="Proteomes" id="UP000644610">
    <property type="component" value="Unassembled WGS sequence"/>
</dbReference>
<evidence type="ECO:0000259" key="5">
    <source>
        <dbReference type="Pfam" id="PF00389"/>
    </source>
</evidence>
<name>A0A8J3US39_9ACTN</name>
<dbReference type="GO" id="GO:0016616">
    <property type="term" value="F:oxidoreductase activity, acting on the CH-OH group of donors, NAD or NADP as acceptor"/>
    <property type="evidence" value="ECO:0007669"/>
    <property type="project" value="InterPro"/>
</dbReference>
<dbReference type="GO" id="GO:0051287">
    <property type="term" value="F:NAD binding"/>
    <property type="evidence" value="ECO:0007669"/>
    <property type="project" value="InterPro"/>
</dbReference>
<comment type="similarity">
    <text evidence="1 4">Belongs to the D-isomer specific 2-hydroxyacid dehydrogenase family.</text>
</comment>
<organism evidence="7 8">
    <name type="scientific">Planotetraspora silvatica</name>
    <dbReference type="NCBI Taxonomy" id="234614"/>
    <lineage>
        <taxon>Bacteria</taxon>
        <taxon>Bacillati</taxon>
        <taxon>Actinomycetota</taxon>
        <taxon>Actinomycetes</taxon>
        <taxon>Streptosporangiales</taxon>
        <taxon>Streptosporangiaceae</taxon>
        <taxon>Planotetraspora</taxon>
    </lineage>
</organism>
<keyword evidence="2 4" id="KW-0560">Oxidoreductase</keyword>
<sequence>MAVIAAVPPDAVSVLRAAAPPGVEVVEVPEAGRADVTERLAGVEFLVLDHERRDIVALLGRLPVLRVVQSLIVGTEWVVPFVPPGVMVCRPVGARDNGVAEWVASSLLGLASGLLPAVRHQDEAAWSRVPSRELRGRRVIVAGQGTTGRAAARLLRGLGVDVVSVASRARADVHSANELSKLVADADALVLLVPATPSTERMVDAELLARMPDGAVLVNAARGSVVDTDALVAELLTGRLRAVLDVTDPEPLPASHPLWRLPGCYLSPHVAGATHEGRRRSIEYAAEQLVRYAQGHPLRAVMAG</sequence>
<comment type="caution">
    <text evidence="7">The sequence shown here is derived from an EMBL/GenBank/DDBJ whole genome shotgun (WGS) entry which is preliminary data.</text>
</comment>
<dbReference type="PROSITE" id="PS00671">
    <property type="entry name" value="D_2_HYDROXYACID_DH_3"/>
    <property type="match status" value="1"/>
</dbReference>